<evidence type="ECO:0000313" key="2">
    <source>
        <dbReference type="Proteomes" id="UP000192796"/>
    </source>
</evidence>
<proteinExistence type="predicted"/>
<dbReference type="STRING" id="1703345.A3860_17180"/>
<keyword evidence="2" id="KW-1185">Reference proteome</keyword>
<protein>
    <submittedName>
        <fullName evidence="1">Uncharacterized protein</fullName>
    </submittedName>
</protein>
<organism evidence="1 2">
    <name type="scientific">Niastella vici</name>
    <dbReference type="NCBI Taxonomy" id="1703345"/>
    <lineage>
        <taxon>Bacteria</taxon>
        <taxon>Pseudomonadati</taxon>
        <taxon>Bacteroidota</taxon>
        <taxon>Chitinophagia</taxon>
        <taxon>Chitinophagales</taxon>
        <taxon>Chitinophagaceae</taxon>
        <taxon>Niastella</taxon>
    </lineage>
</organism>
<accession>A0A1V9G4H1</accession>
<comment type="caution">
    <text evidence="1">The sequence shown here is derived from an EMBL/GenBank/DDBJ whole genome shotgun (WGS) entry which is preliminary data.</text>
</comment>
<evidence type="ECO:0000313" key="1">
    <source>
        <dbReference type="EMBL" id="OQP65398.1"/>
    </source>
</evidence>
<dbReference type="AlphaFoldDB" id="A0A1V9G4H1"/>
<sequence>MFIPQMAEVDYYDSMGNQIDDINTLVEYIDQDILGHPDYSPEDEDDDSGQPYHIVKIVDYSWHPYVVEVQTKVNFTDQPAKVFTGYIEHKLTPGFPHSLLQPPKC</sequence>
<reference evidence="1 2" key="1">
    <citation type="submission" date="2016-03" db="EMBL/GenBank/DDBJ databases">
        <title>Niastella vici sp. nov., isolated from farmland soil.</title>
        <authorList>
            <person name="Chen L."/>
            <person name="Wang D."/>
            <person name="Yang S."/>
            <person name="Wang G."/>
        </authorList>
    </citation>
    <scope>NUCLEOTIDE SEQUENCE [LARGE SCALE GENOMIC DNA]</scope>
    <source>
        <strain evidence="1 2">DJ57</strain>
    </source>
</reference>
<gene>
    <name evidence="1" type="ORF">A3860_17180</name>
</gene>
<dbReference type="EMBL" id="LVYD01000024">
    <property type="protein sequence ID" value="OQP65398.1"/>
    <property type="molecule type" value="Genomic_DNA"/>
</dbReference>
<dbReference type="Proteomes" id="UP000192796">
    <property type="component" value="Unassembled WGS sequence"/>
</dbReference>
<name>A0A1V9G4H1_9BACT</name>